<gene>
    <name evidence="8" type="ORF">RCC_07330</name>
</gene>
<evidence type="ECO:0000256" key="4">
    <source>
        <dbReference type="ARBA" id="ARBA00022792"/>
    </source>
</evidence>
<dbReference type="EMBL" id="FJUY01000011">
    <property type="protein sequence ID" value="CZT21467.1"/>
    <property type="molecule type" value="Genomic_DNA"/>
</dbReference>
<keyword evidence="3" id="KW-0677">Repeat</keyword>
<feature type="compositionally biased region" description="Low complexity" evidence="7">
    <location>
        <begin position="163"/>
        <end position="181"/>
    </location>
</feature>
<evidence type="ECO:0000313" key="9">
    <source>
        <dbReference type="Proteomes" id="UP000225277"/>
    </source>
</evidence>
<evidence type="ECO:0000256" key="1">
    <source>
        <dbReference type="ARBA" id="ARBA00004325"/>
    </source>
</evidence>
<dbReference type="STRING" id="112498.A0A2D3V9N0"/>
<comment type="subcellular location">
    <subcellularLocation>
        <location evidence="1">Mitochondrion membrane</location>
    </subcellularLocation>
</comment>
<evidence type="ECO:0000313" key="8">
    <source>
        <dbReference type="EMBL" id="CZT21467.1"/>
    </source>
</evidence>
<dbReference type="PANTHER" id="PTHR24089">
    <property type="entry name" value="SOLUTE CARRIER FAMILY 25"/>
    <property type="match status" value="1"/>
</dbReference>
<keyword evidence="6" id="KW-0472">Membrane</keyword>
<evidence type="ECO:0000256" key="7">
    <source>
        <dbReference type="SAM" id="MobiDB-lite"/>
    </source>
</evidence>
<feature type="region of interest" description="Disordered" evidence="7">
    <location>
        <begin position="109"/>
        <end position="183"/>
    </location>
</feature>
<dbReference type="Proteomes" id="UP000225277">
    <property type="component" value="Unassembled WGS sequence"/>
</dbReference>
<keyword evidence="2" id="KW-0812">Transmembrane</keyword>
<feature type="compositionally biased region" description="Low complexity" evidence="7">
    <location>
        <begin position="34"/>
        <end position="47"/>
    </location>
</feature>
<keyword evidence="4" id="KW-0496">Mitochondrion</keyword>
<keyword evidence="9" id="KW-1185">Reference proteome</keyword>
<dbReference type="RefSeq" id="XP_023628356.1">
    <property type="nucleotide sequence ID" value="XM_023772588.1"/>
</dbReference>
<keyword evidence="5" id="KW-1133">Transmembrane helix</keyword>
<dbReference type="InterPro" id="IPR023395">
    <property type="entry name" value="MCP_dom_sf"/>
</dbReference>
<dbReference type="Gene3D" id="1.50.40.10">
    <property type="entry name" value="Mitochondrial carrier domain"/>
    <property type="match status" value="1"/>
</dbReference>
<organism evidence="8 9">
    <name type="scientific">Ramularia collo-cygni</name>
    <dbReference type="NCBI Taxonomy" id="112498"/>
    <lineage>
        <taxon>Eukaryota</taxon>
        <taxon>Fungi</taxon>
        <taxon>Dikarya</taxon>
        <taxon>Ascomycota</taxon>
        <taxon>Pezizomycotina</taxon>
        <taxon>Dothideomycetes</taxon>
        <taxon>Dothideomycetidae</taxon>
        <taxon>Mycosphaerellales</taxon>
        <taxon>Mycosphaerellaceae</taxon>
        <taxon>Ramularia</taxon>
    </lineage>
</organism>
<dbReference type="AlphaFoldDB" id="A0A2D3V9N0"/>
<evidence type="ECO:0008006" key="10">
    <source>
        <dbReference type="Google" id="ProtNLM"/>
    </source>
</evidence>
<feature type="region of interest" description="Disordered" evidence="7">
    <location>
        <begin position="1"/>
        <end position="48"/>
    </location>
</feature>
<evidence type="ECO:0000256" key="3">
    <source>
        <dbReference type="ARBA" id="ARBA00022737"/>
    </source>
</evidence>
<protein>
    <recommendedName>
        <fullName evidence="10">Chromosome segregation protein Cse1p</fullName>
    </recommendedName>
</protein>
<dbReference type="OrthoDB" id="77989at2759"/>
<dbReference type="GeneID" id="35602449"/>
<sequence>MDPSRFPMAKSTDPNPLRPYYIPPSIGTSPNRISPSSQHPSPPASSSYARELLPDLDLASTGNEAWQVTRSLLDTLAWRYTSTLLAQPFDVAKTLLQIHQPGGDVPVLKEKVRTRRYSTEEEDESEETSKDDEMPDYFSQTAPSPKIPRSDSHKKRSSKPRRTSPSPASSPSSSPSTPSHSLRLTKPASVMHAISQLYSTSGAVGLWRASNTTFLYSILLRTTDTFIRSLLLAILGLPDIPSPASAGLAPGLTTPLAAGFSGIDLSDSPNPLASLIVIAISSSLTGLFLLPLDMVRTRLILTPTHHAPRGLVQNLRRLPTLVAPSILYLPTALYHAIPNTFSAALPLFLRRNLRITPESSPSLWSMATFTTTLAELFIRLPLETVVRRAQVSVMKKEDTELPMIVSPAAYKGVWGTVYHILYVEGERAEKGRDGMIRTRKGQGVHGLVRGWRIGFWGLVGVWGAGALGAEGKGREF</sequence>
<proteinExistence type="predicted"/>
<reference evidence="8 9" key="1">
    <citation type="submission" date="2016-03" db="EMBL/GenBank/DDBJ databases">
        <authorList>
            <person name="Ploux O."/>
        </authorList>
    </citation>
    <scope>NUCLEOTIDE SEQUENCE [LARGE SCALE GENOMIC DNA]</scope>
    <source>
        <strain evidence="8 9">URUG2</strain>
    </source>
</reference>
<keyword evidence="4" id="KW-0999">Mitochondrion inner membrane</keyword>
<accession>A0A2D3V9N0</accession>
<feature type="compositionally biased region" description="Basic residues" evidence="7">
    <location>
        <begin position="152"/>
        <end position="162"/>
    </location>
</feature>
<evidence type="ECO:0000256" key="6">
    <source>
        <dbReference type="ARBA" id="ARBA00023136"/>
    </source>
</evidence>
<dbReference type="SUPFAM" id="SSF103506">
    <property type="entry name" value="Mitochondrial carrier"/>
    <property type="match status" value="1"/>
</dbReference>
<dbReference type="GO" id="GO:0031966">
    <property type="term" value="C:mitochondrial membrane"/>
    <property type="evidence" value="ECO:0007669"/>
    <property type="project" value="UniProtKB-SubCell"/>
</dbReference>
<evidence type="ECO:0000256" key="2">
    <source>
        <dbReference type="ARBA" id="ARBA00022692"/>
    </source>
</evidence>
<name>A0A2D3V9N0_9PEZI</name>
<evidence type="ECO:0000256" key="5">
    <source>
        <dbReference type="ARBA" id="ARBA00022989"/>
    </source>
</evidence>